<evidence type="ECO:0000259" key="5">
    <source>
        <dbReference type="PROSITE" id="PS50977"/>
    </source>
</evidence>
<keyword evidence="2 4" id="KW-0238">DNA-binding</keyword>
<evidence type="ECO:0000256" key="3">
    <source>
        <dbReference type="ARBA" id="ARBA00023163"/>
    </source>
</evidence>
<dbReference type="SUPFAM" id="SSF48498">
    <property type="entry name" value="Tetracyclin repressor-like, C-terminal domain"/>
    <property type="match status" value="1"/>
</dbReference>
<gene>
    <name evidence="6" type="ORF">SAMN04490239_8692</name>
</gene>
<reference evidence="7" key="1">
    <citation type="submission" date="2016-10" db="EMBL/GenBank/DDBJ databases">
        <authorList>
            <person name="Varghese N."/>
            <person name="Submissions S."/>
        </authorList>
    </citation>
    <scope>NUCLEOTIDE SEQUENCE [LARGE SCALE GENOMIC DNA]</scope>
    <source>
        <strain evidence="7">DSM 44498</strain>
    </source>
</reference>
<name>A0A1H5BHQ3_9NOCA</name>
<dbReference type="InterPro" id="IPR050109">
    <property type="entry name" value="HTH-type_TetR-like_transc_reg"/>
</dbReference>
<evidence type="ECO:0000313" key="6">
    <source>
        <dbReference type="EMBL" id="SED53935.1"/>
    </source>
</evidence>
<feature type="DNA-binding region" description="H-T-H motif" evidence="4">
    <location>
        <begin position="49"/>
        <end position="68"/>
    </location>
</feature>
<sequence>MSSENVRVTPVATRKYQQRLRAEAAEETRRNILDAVYERLREAPATPVSVDKVARTAGVSRSTVYLVFGSRAGLFDALTTDLWWNRAGFQGVVDAVEHPDAREHLRGGMDAGVRVFAAHRDVFRALFSMAQLDADAVGGAIERIEENRAGGMVHLARRLAEQDVLRPDVTVDEAADLLWLLASFDSFDQLFSGRSLPVDEVARILIATAERSLCR</sequence>
<dbReference type="GO" id="GO:0003700">
    <property type="term" value="F:DNA-binding transcription factor activity"/>
    <property type="evidence" value="ECO:0007669"/>
    <property type="project" value="TreeGrafter"/>
</dbReference>
<keyword evidence="1" id="KW-0805">Transcription regulation</keyword>
<dbReference type="EMBL" id="FNSV01000005">
    <property type="protein sequence ID" value="SED53935.1"/>
    <property type="molecule type" value="Genomic_DNA"/>
</dbReference>
<dbReference type="PROSITE" id="PS50977">
    <property type="entry name" value="HTH_TETR_2"/>
    <property type="match status" value="1"/>
</dbReference>
<dbReference type="PANTHER" id="PTHR30055">
    <property type="entry name" value="HTH-TYPE TRANSCRIPTIONAL REGULATOR RUTR"/>
    <property type="match status" value="1"/>
</dbReference>
<dbReference type="Gene3D" id="1.10.357.10">
    <property type="entry name" value="Tetracycline Repressor, domain 2"/>
    <property type="match status" value="1"/>
</dbReference>
<evidence type="ECO:0000256" key="2">
    <source>
        <dbReference type="ARBA" id="ARBA00023125"/>
    </source>
</evidence>
<evidence type="ECO:0000313" key="7">
    <source>
        <dbReference type="Proteomes" id="UP000183561"/>
    </source>
</evidence>
<protein>
    <submittedName>
        <fullName evidence="6">DNA-binding transcriptional regulator, AcrR family</fullName>
    </submittedName>
</protein>
<keyword evidence="7" id="KW-1185">Reference proteome</keyword>
<evidence type="ECO:0000256" key="4">
    <source>
        <dbReference type="PROSITE-ProRule" id="PRU00335"/>
    </source>
</evidence>
<evidence type="ECO:0000256" key="1">
    <source>
        <dbReference type="ARBA" id="ARBA00023015"/>
    </source>
</evidence>
<dbReference type="InterPro" id="IPR036271">
    <property type="entry name" value="Tet_transcr_reg_TetR-rel_C_sf"/>
</dbReference>
<proteinExistence type="predicted"/>
<keyword evidence="3" id="KW-0804">Transcription</keyword>
<dbReference type="Gene3D" id="1.10.10.60">
    <property type="entry name" value="Homeodomain-like"/>
    <property type="match status" value="1"/>
</dbReference>
<dbReference type="InterPro" id="IPR009057">
    <property type="entry name" value="Homeodomain-like_sf"/>
</dbReference>
<dbReference type="InterPro" id="IPR001647">
    <property type="entry name" value="HTH_TetR"/>
</dbReference>
<organism evidence="6 7">
    <name type="scientific">Rhodococcus koreensis</name>
    <dbReference type="NCBI Taxonomy" id="99653"/>
    <lineage>
        <taxon>Bacteria</taxon>
        <taxon>Bacillati</taxon>
        <taxon>Actinomycetota</taxon>
        <taxon>Actinomycetes</taxon>
        <taxon>Mycobacteriales</taxon>
        <taxon>Nocardiaceae</taxon>
        <taxon>Rhodococcus</taxon>
    </lineage>
</organism>
<dbReference type="Proteomes" id="UP000183561">
    <property type="component" value="Unassembled WGS sequence"/>
</dbReference>
<dbReference type="AlphaFoldDB" id="A0A1H5BHQ3"/>
<dbReference type="GO" id="GO:0000976">
    <property type="term" value="F:transcription cis-regulatory region binding"/>
    <property type="evidence" value="ECO:0007669"/>
    <property type="project" value="TreeGrafter"/>
</dbReference>
<dbReference type="SUPFAM" id="SSF46689">
    <property type="entry name" value="Homeodomain-like"/>
    <property type="match status" value="1"/>
</dbReference>
<dbReference type="Pfam" id="PF00440">
    <property type="entry name" value="TetR_N"/>
    <property type="match status" value="1"/>
</dbReference>
<dbReference type="PANTHER" id="PTHR30055:SF151">
    <property type="entry name" value="TRANSCRIPTIONAL REGULATORY PROTEIN"/>
    <property type="match status" value="1"/>
</dbReference>
<accession>A0A1H5BHQ3</accession>
<feature type="domain" description="HTH tetR-type" evidence="5">
    <location>
        <begin position="26"/>
        <end position="86"/>
    </location>
</feature>